<organism evidence="9 10">
    <name type="scientific">Candidatus Mycosynbacter amalyticus</name>
    <dbReference type="NCBI Taxonomy" id="2665156"/>
    <lineage>
        <taxon>Bacteria</taxon>
        <taxon>Candidatus Saccharimonadota</taxon>
        <taxon>Candidatus Saccharimonadota incertae sedis</taxon>
        <taxon>Candidatus Mycosynbacter</taxon>
    </lineage>
</organism>
<dbReference type="Gene3D" id="3.30.450.20">
    <property type="entry name" value="PAS domain"/>
    <property type="match status" value="1"/>
</dbReference>
<dbReference type="InterPro" id="IPR050351">
    <property type="entry name" value="BphY/WalK/GraS-like"/>
</dbReference>
<dbReference type="GO" id="GO:0004721">
    <property type="term" value="F:phosphoprotein phosphatase activity"/>
    <property type="evidence" value="ECO:0007669"/>
    <property type="project" value="TreeGrafter"/>
</dbReference>
<keyword evidence="7" id="KW-1133">Transmembrane helix</keyword>
<dbReference type="Pfam" id="PF00512">
    <property type="entry name" value="HisKA"/>
    <property type="match status" value="1"/>
</dbReference>
<dbReference type="SUPFAM" id="SSF47384">
    <property type="entry name" value="Homodimeric domain of signal transducing histidine kinase"/>
    <property type="match status" value="1"/>
</dbReference>
<dbReference type="GO" id="GO:0016036">
    <property type="term" value="P:cellular response to phosphate starvation"/>
    <property type="evidence" value="ECO:0007669"/>
    <property type="project" value="TreeGrafter"/>
</dbReference>
<dbReference type="KEGG" id="mama:GII36_02875"/>
<dbReference type="InterPro" id="IPR004358">
    <property type="entry name" value="Sig_transdc_His_kin-like_C"/>
</dbReference>
<dbReference type="CDD" id="cd00082">
    <property type="entry name" value="HisKA"/>
    <property type="match status" value="1"/>
</dbReference>
<feature type="transmembrane region" description="Helical" evidence="7">
    <location>
        <begin position="85"/>
        <end position="110"/>
    </location>
</feature>
<keyword evidence="5" id="KW-0418">Kinase</keyword>
<dbReference type="PROSITE" id="PS50109">
    <property type="entry name" value="HIS_KIN"/>
    <property type="match status" value="1"/>
</dbReference>
<keyword evidence="3" id="KW-0597">Phosphoprotein</keyword>
<evidence type="ECO:0000256" key="6">
    <source>
        <dbReference type="ARBA" id="ARBA00023012"/>
    </source>
</evidence>
<feature type="transmembrane region" description="Helical" evidence="7">
    <location>
        <begin position="45"/>
        <end position="64"/>
    </location>
</feature>
<protein>
    <recommendedName>
        <fullName evidence="2">histidine kinase</fullName>
        <ecNumber evidence="2">2.7.13.3</ecNumber>
    </recommendedName>
</protein>
<evidence type="ECO:0000259" key="8">
    <source>
        <dbReference type="PROSITE" id="PS50109"/>
    </source>
</evidence>
<dbReference type="PRINTS" id="PR00344">
    <property type="entry name" value="BCTRLSENSOR"/>
</dbReference>
<sequence length="544" mass="60652">MTRKYQNRRALRTGKWLRVACVVFALLFMLQGYLVMVGILPQTRYMGSGVFFLLVFCGAILAGYSILSHEKDPRILLARTVALEIVAIGLVLTSSGFGSLLSLALILLLYEGYRVYSIKGLILTATVLTLGIILDIYRAIELRLPNIADIIIVVLALVAITVVVSAILRIQGVRQAVLEHSKAQAELERYRVSTLMNNLAQGVLSVDSHGIVRMYNAAALSILDTNGSPSGHHIDEIFKIRDEEGHRVHIFPLMKKSKYTVVHDDLFYKYSDDIVRLEVSITPIRVGKHHARLDIDQGFILLLRDITKQKNLDEERDEFISVVSHELRTPLTIAEGTLSNIEAMYDKGLDSPDRIRPALKAAHEQMVFLSRMVNDLSTLSRAERGVADEVEHIDLTELVNGLYHEYSQSAHSAGLQFNLDTPHKLGSVVASRLYLGELLQNFLTNAIKYTKQGSVTLHATVSRSHVTLAVTDTGIGISKADKEKIFDKFYRSEDYRTRETRGTGLGLHVAKKLAAKLGTTIELKSRLNHGSTFSITLPLEQPEK</sequence>
<evidence type="ECO:0000256" key="3">
    <source>
        <dbReference type="ARBA" id="ARBA00022553"/>
    </source>
</evidence>
<feature type="transmembrane region" description="Helical" evidence="7">
    <location>
        <begin position="149"/>
        <end position="168"/>
    </location>
</feature>
<dbReference type="SMART" id="SM00388">
    <property type="entry name" value="HisKA"/>
    <property type="match status" value="1"/>
</dbReference>
<evidence type="ECO:0000256" key="5">
    <source>
        <dbReference type="ARBA" id="ARBA00022777"/>
    </source>
</evidence>
<dbReference type="SUPFAM" id="SSF55874">
    <property type="entry name" value="ATPase domain of HSP90 chaperone/DNA topoisomerase II/histidine kinase"/>
    <property type="match status" value="1"/>
</dbReference>
<keyword evidence="4" id="KW-0808">Transferase</keyword>
<accession>A0A857MLV2</accession>
<feature type="transmembrane region" description="Helical" evidence="7">
    <location>
        <begin position="116"/>
        <end position="137"/>
    </location>
</feature>
<gene>
    <name evidence="9" type="ORF">GII36_02875</name>
</gene>
<dbReference type="InterPro" id="IPR003661">
    <property type="entry name" value="HisK_dim/P_dom"/>
</dbReference>
<dbReference type="Gene3D" id="1.10.287.130">
    <property type="match status" value="1"/>
</dbReference>
<keyword evidence="10" id="KW-1185">Reference proteome</keyword>
<dbReference type="Gene3D" id="3.30.565.10">
    <property type="entry name" value="Histidine kinase-like ATPase, C-terminal domain"/>
    <property type="match status" value="1"/>
</dbReference>
<feature type="transmembrane region" description="Helical" evidence="7">
    <location>
        <begin position="16"/>
        <end position="39"/>
    </location>
</feature>
<dbReference type="PANTHER" id="PTHR45453:SF1">
    <property type="entry name" value="PHOSPHATE REGULON SENSOR PROTEIN PHOR"/>
    <property type="match status" value="1"/>
</dbReference>
<dbReference type="Pfam" id="PF02518">
    <property type="entry name" value="HATPase_c"/>
    <property type="match status" value="1"/>
</dbReference>
<name>A0A857MLV2_9BACT</name>
<proteinExistence type="predicted"/>
<dbReference type="RefSeq" id="WP_260764326.1">
    <property type="nucleotide sequence ID" value="NZ_CP045921.1"/>
</dbReference>
<evidence type="ECO:0000256" key="7">
    <source>
        <dbReference type="SAM" id="Phobius"/>
    </source>
</evidence>
<dbReference type="EC" id="2.7.13.3" evidence="2"/>
<feature type="domain" description="Histidine kinase" evidence="8">
    <location>
        <begin position="322"/>
        <end position="541"/>
    </location>
</feature>
<dbReference type="InterPro" id="IPR005467">
    <property type="entry name" value="His_kinase_dom"/>
</dbReference>
<dbReference type="GO" id="GO:0005886">
    <property type="term" value="C:plasma membrane"/>
    <property type="evidence" value="ECO:0007669"/>
    <property type="project" value="TreeGrafter"/>
</dbReference>
<dbReference type="SMART" id="SM00387">
    <property type="entry name" value="HATPase_c"/>
    <property type="match status" value="1"/>
</dbReference>
<dbReference type="SUPFAM" id="SSF55785">
    <property type="entry name" value="PYP-like sensor domain (PAS domain)"/>
    <property type="match status" value="1"/>
</dbReference>
<dbReference type="EMBL" id="CP045921">
    <property type="protein sequence ID" value="QHN42785.1"/>
    <property type="molecule type" value="Genomic_DNA"/>
</dbReference>
<keyword evidence="7" id="KW-0812">Transmembrane</keyword>
<dbReference type="PANTHER" id="PTHR45453">
    <property type="entry name" value="PHOSPHATE REGULON SENSOR PROTEIN PHOR"/>
    <property type="match status" value="1"/>
</dbReference>
<evidence type="ECO:0000256" key="2">
    <source>
        <dbReference type="ARBA" id="ARBA00012438"/>
    </source>
</evidence>
<evidence type="ECO:0000256" key="1">
    <source>
        <dbReference type="ARBA" id="ARBA00000085"/>
    </source>
</evidence>
<keyword evidence="6" id="KW-0902">Two-component regulatory system</keyword>
<reference evidence="9" key="1">
    <citation type="journal article" date="2021" name="Nat. Microbiol.">
        <title>Cocultivation of an ultrasmall environmental parasitic bacterium with lytic ability against bacteria associated with wastewater foams.</title>
        <authorList>
            <person name="Batinovic S."/>
            <person name="Rose J.J.A."/>
            <person name="Ratcliffe J."/>
            <person name="Seviour R.J."/>
            <person name="Petrovski S."/>
        </authorList>
    </citation>
    <scope>NUCLEOTIDE SEQUENCE</scope>
    <source>
        <strain evidence="9">JR1</strain>
    </source>
</reference>
<comment type="catalytic activity">
    <reaction evidence="1">
        <text>ATP + protein L-histidine = ADP + protein N-phospho-L-histidine.</text>
        <dbReference type="EC" id="2.7.13.3"/>
    </reaction>
</comment>
<dbReference type="FunFam" id="3.30.565.10:FF:000006">
    <property type="entry name" value="Sensor histidine kinase WalK"/>
    <property type="match status" value="1"/>
</dbReference>
<dbReference type="InterPro" id="IPR036890">
    <property type="entry name" value="HATPase_C_sf"/>
</dbReference>
<evidence type="ECO:0000256" key="4">
    <source>
        <dbReference type="ARBA" id="ARBA00022679"/>
    </source>
</evidence>
<evidence type="ECO:0000313" key="9">
    <source>
        <dbReference type="EMBL" id="QHN42785.1"/>
    </source>
</evidence>
<dbReference type="AlphaFoldDB" id="A0A857MLV2"/>
<dbReference type="GO" id="GO:0000155">
    <property type="term" value="F:phosphorelay sensor kinase activity"/>
    <property type="evidence" value="ECO:0007669"/>
    <property type="project" value="InterPro"/>
</dbReference>
<keyword evidence="7" id="KW-0472">Membrane</keyword>
<dbReference type="InterPro" id="IPR036097">
    <property type="entry name" value="HisK_dim/P_sf"/>
</dbReference>
<evidence type="ECO:0000313" key="10">
    <source>
        <dbReference type="Proteomes" id="UP001059824"/>
    </source>
</evidence>
<dbReference type="InterPro" id="IPR003594">
    <property type="entry name" value="HATPase_dom"/>
</dbReference>
<dbReference type="Proteomes" id="UP001059824">
    <property type="component" value="Chromosome"/>
</dbReference>
<dbReference type="InterPro" id="IPR035965">
    <property type="entry name" value="PAS-like_dom_sf"/>
</dbReference>